<dbReference type="AlphaFoldDB" id="G0TSJ8"/>
<evidence type="ECO:0008006" key="3">
    <source>
        <dbReference type="Google" id="ProtNLM"/>
    </source>
</evidence>
<gene>
    <name evidence="2" type="ORF">TVY486_0301150</name>
</gene>
<dbReference type="PANTHER" id="PTHR30094:SF14">
    <property type="entry name" value="D-ALANYL-GLYCYL ENDOPEPTIDASE-LIKE PROTEIN"/>
    <property type="match status" value="1"/>
</dbReference>
<reference evidence="2" key="1">
    <citation type="journal article" date="2012" name="Proc. Natl. Acad. Sci. U.S.A.">
        <title>Antigenic diversity is generated by distinct evolutionary mechanisms in African trypanosome species.</title>
        <authorList>
            <person name="Jackson A.P."/>
            <person name="Berry A."/>
            <person name="Aslett M."/>
            <person name="Allison H.C."/>
            <person name="Burton P."/>
            <person name="Vavrova-Anderson J."/>
            <person name="Brown R."/>
            <person name="Browne H."/>
            <person name="Corton N."/>
            <person name="Hauser H."/>
            <person name="Gamble J."/>
            <person name="Gilderthorp R."/>
            <person name="Marcello L."/>
            <person name="McQuillan J."/>
            <person name="Otto T.D."/>
            <person name="Quail M.A."/>
            <person name="Sanders M.J."/>
            <person name="van Tonder A."/>
            <person name="Ginger M.L."/>
            <person name="Field M.C."/>
            <person name="Barry J.D."/>
            <person name="Hertz-Fowler C."/>
            <person name="Berriman M."/>
        </authorList>
    </citation>
    <scope>NUCLEOTIDE SEQUENCE</scope>
    <source>
        <strain evidence="2">Y486</strain>
    </source>
</reference>
<dbReference type="PANTHER" id="PTHR30094">
    <property type="entry name" value="BIFUNCTIONAL GLUTATHIONYLSPERMIDINE SYNTHETASE/AMIDASE-RELATED"/>
    <property type="match status" value="1"/>
</dbReference>
<evidence type="ECO:0000256" key="1">
    <source>
        <dbReference type="SAM" id="MobiDB-lite"/>
    </source>
</evidence>
<evidence type="ECO:0000313" key="2">
    <source>
        <dbReference type="EMBL" id="CCC46925.1"/>
    </source>
</evidence>
<protein>
    <recommendedName>
        <fullName evidence="3">Peptidase C51 domain-containing protein</fullName>
    </recommendedName>
</protein>
<dbReference type="GO" id="GO:0016874">
    <property type="term" value="F:ligase activity"/>
    <property type="evidence" value="ECO:0007669"/>
    <property type="project" value="TreeGrafter"/>
</dbReference>
<dbReference type="SUPFAM" id="SSF54001">
    <property type="entry name" value="Cysteine proteinases"/>
    <property type="match status" value="1"/>
</dbReference>
<feature type="region of interest" description="Disordered" evidence="1">
    <location>
        <begin position="270"/>
        <end position="296"/>
    </location>
</feature>
<dbReference type="InterPro" id="IPR038765">
    <property type="entry name" value="Papain-like_cys_pep_sf"/>
</dbReference>
<dbReference type="VEuPathDB" id="TriTrypDB:TvY486_0301150"/>
<dbReference type="EMBL" id="HE573019">
    <property type="protein sequence ID" value="CCC46925.1"/>
    <property type="molecule type" value="Genomic_DNA"/>
</dbReference>
<proteinExistence type="predicted"/>
<dbReference type="Gene3D" id="3.90.1720.10">
    <property type="entry name" value="endopeptidase domain like (from Nostoc punctiforme)"/>
    <property type="match status" value="1"/>
</dbReference>
<name>G0TSJ8_TRYVY</name>
<organism evidence="2">
    <name type="scientific">Trypanosoma vivax (strain Y486)</name>
    <dbReference type="NCBI Taxonomy" id="1055687"/>
    <lineage>
        <taxon>Eukaryota</taxon>
        <taxon>Discoba</taxon>
        <taxon>Euglenozoa</taxon>
        <taxon>Kinetoplastea</taxon>
        <taxon>Metakinetoplastina</taxon>
        <taxon>Trypanosomatida</taxon>
        <taxon>Trypanosomatidae</taxon>
        <taxon>Trypanosoma</taxon>
        <taxon>Duttonella</taxon>
    </lineage>
</organism>
<accession>G0TSJ8</accession>
<sequence>MSSPSFLQGDFIAHQIVVPAIVLLLLLSCVLKNNGGSEWMTKEPRHQLHMEFNPLERCSSPLESLLGYASDVPAFSNCHRHWESETYIYTVLGYPHEVHKIIPHNSLKTFVITSIGWLADEYVIRYYLHTRGYSVYFGGHQSTSFWEGLQFTGGGSVDRYYERISLLNGAVVETTTERKRHAPRRDDIIVWEEQYKTYFPRGHVAVVVQVEDDVEEAGGPAKLLELKNKWQHPLLVYIAEQNFDNKPWKGRNYSRVLKFSWQKGEKAVLADPDGPPVIGHSRPGKMVINTEQSGDL</sequence>
<dbReference type="InterPro" id="IPR051705">
    <property type="entry name" value="Gsp_Synthetase/Amidase"/>
</dbReference>